<dbReference type="PANTHER" id="PTHR34407">
    <property type="entry name" value="EXPRESSED PROTEIN"/>
    <property type="match status" value="1"/>
</dbReference>
<comment type="caution">
    <text evidence="1">The sequence shown here is derived from an EMBL/GenBank/DDBJ whole genome shotgun (WGS) entry which is preliminary data.</text>
</comment>
<dbReference type="AlphaFoldDB" id="A0A9P1DG23"/>
<dbReference type="InterPro" id="IPR036514">
    <property type="entry name" value="SGNH_hydro_sf"/>
</dbReference>
<evidence type="ECO:0000313" key="2">
    <source>
        <dbReference type="EMBL" id="CAL4796372.1"/>
    </source>
</evidence>
<keyword evidence="3" id="KW-1185">Reference proteome</keyword>
<organism evidence="1">
    <name type="scientific">Cladocopium goreaui</name>
    <dbReference type="NCBI Taxonomy" id="2562237"/>
    <lineage>
        <taxon>Eukaryota</taxon>
        <taxon>Sar</taxon>
        <taxon>Alveolata</taxon>
        <taxon>Dinophyceae</taxon>
        <taxon>Suessiales</taxon>
        <taxon>Symbiodiniaceae</taxon>
        <taxon>Cladocopium</taxon>
    </lineage>
</organism>
<dbReference type="EMBL" id="CAMXCT030004445">
    <property type="protein sequence ID" value="CAL4796372.1"/>
    <property type="molecule type" value="Genomic_DNA"/>
</dbReference>
<gene>
    <name evidence="1" type="ORF">C1SCF055_LOCUS34439</name>
</gene>
<dbReference type="EMBL" id="CAMXCT020004445">
    <property type="protein sequence ID" value="CAL1162435.1"/>
    <property type="molecule type" value="Genomic_DNA"/>
</dbReference>
<proteinExistence type="predicted"/>
<evidence type="ECO:0000313" key="3">
    <source>
        <dbReference type="Proteomes" id="UP001152797"/>
    </source>
</evidence>
<sequence length="530" mass="60942">MSWKRRQSWRLHPFEEKLRRSRIAMKQCRSMNLWKPHLPLQQRPWQKPQRKSPGRRGRRYRGCRTIWPRCLEARPGVPVTSRISPRCLRRVWNASRAEMSGPYPLMESLLRRLTEGNETVRIEVFGGSMTVGSECCMEQCKMNEGQCAWPTLFGAYLQETFPNSVQLLSYARGGCNLECAETEMVVAQKSANVPVDWIILDFSQNGWGGQDHKLEELIRICHLFLPQTLVLLIYNRDMGSFSHTSRDDKALKILRGVAEHYKLPMLNYENAMEEFSRRGGSQSTMWPRNVQPTAWPDWAYRHPRWAGHAFYADMLAEWVNQQLALLETTPTEARLPLAQLPRPQLRKPKDVTVDEGWIPPLRRHSQQNIEYNAELCLFPLTTHLARNPESHTPLQSPGGQWRLFEDRRNKPGWIVTEKNDTLFFNVSFSGKPKLALQYLRSYEHLGTAEVTIHSPYVWHCKQLGGQGSGKRVWKLPGLWPPRVSITVGATFAVKETSNVSAAEAMGKSEAMVALRLVDGPKFKLLSVISC</sequence>
<protein>
    <submittedName>
        <fullName evidence="1">Uncharacterized protein</fullName>
    </submittedName>
</protein>
<evidence type="ECO:0000313" key="1">
    <source>
        <dbReference type="EMBL" id="CAI4009060.1"/>
    </source>
</evidence>
<dbReference type="Gene3D" id="3.40.50.1110">
    <property type="entry name" value="SGNH hydrolase"/>
    <property type="match status" value="1"/>
</dbReference>
<reference evidence="1" key="1">
    <citation type="submission" date="2022-10" db="EMBL/GenBank/DDBJ databases">
        <authorList>
            <person name="Chen Y."/>
            <person name="Dougan E. K."/>
            <person name="Chan C."/>
            <person name="Rhodes N."/>
            <person name="Thang M."/>
        </authorList>
    </citation>
    <scope>NUCLEOTIDE SEQUENCE</scope>
</reference>
<name>A0A9P1DG23_9DINO</name>
<accession>A0A9P1DG23</accession>
<dbReference type="Proteomes" id="UP001152797">
    <property type="component" value="Unassembled WGS sequence"/>
</dbReference>
<dbReference type="OrthoDB" id="39700at2759"/>
<dbReference type="PANTHER" id="PTHR34407:SF1">
    <property type="entry name" value="SGNH HYDROLASE-TYPE ESTERASE DOMAIN-CONTAINING PROTEIN"/>
    <property type="match status" value="1"/>
</dbReference>
<dbReference type="EMBL" id="CAMXCT010004445">
    <property type="protein sequence ID" value="CAI4009060.1"/>
    <property type="molecule type" value="Genomic_DNA"/>
</dbReference>
<dbReference type="SUPFAM" id="SSF52266">
    <property type="entry name" value="SGNH hydrolase"/>
    <property type="match status" value="1"/>
</dbReference>
<reference evidence="2 3" key="2">
    <citation type="submission" date="2024-05" db="EMBL/GenBank/DDBJ databases">
        <authorList>
            <person name="Chen Y."/>
            <person name="Shah S."/>
            <person name="Dougan E. K."/>
            <person name="Thang M."/>
            <person name="Chan C."/>
        </authorList>
    </citation>
    <scope>NUCLEOTIDE SEQUENCE [LARGE SCALE GENOMIC DNA]</scope>
</reference>